<protein>
    <recommendedName>
        <fullName evidence="4">Cyanovirin-N domain-containing protein</fullName>
    </recommendedName>
</protein>
<feature type="signal peptide" evidence="1">
    <location>
        <begin position="1"/>
        <end position="26"/>
    </location>
</feature>
<proteinExistence type="predicted"/>
<organism evidence="2 3">
    <name type="scientific">Venturia inaequalis</name>
    <name type="common">Apple scab fungus</name>
    <dbReference type="NCBI Taxonomy" id="5025"/>
    <lineage>
        <taxon>Eukaryota</taxon>
        <taxon>Fungi</taxon>
        <taxon>Dikarya</taxon>
        <taxon>Ascomycota</taxon>
        <taxon>Pezizomycotina</taxon>
        <taxon>Dothideomycetes</taxon>
        <taxon>Pleosporomycetidae</taxon>
        <taxon>Venturiales</taxon>
        <taxon>Venturiaceae</taxon>
        <taxon>Venturia</taxon>
    </lineage>
</organism>
<dbReference type="Proteomes" id="UP000447873">
    <property type="component" value="Unassembled WGS sequence"/>
</dbReference>
<evidence type="ECO:0000256" key="1">
    <source>
        <dbReference type="SAM" id="SignalP"/>
    </source>
</evidence>
<feature type="chain" id="PRO_5034304519" description="Cyanovirin-N domain-containing protein" evidence="1">
    <location>
        <begin position="27"/>
        <end position="171"/>
    </location>
</feature>
<name>A0A8H3UVR8_VENIN</name>
<evidence type="ECO:0008006" key="4">
    <source>
        <dbReference type="Google" id="ProtNLM"/>
    </source>
</evidence>
<dbReference type="AlphaFoldDB" id="A0A8H3UVR8"/>
<gene>
    <name evidence="2" type="ORF">EG328_001659</name>
</gene>
<reference evidence="2 3" key="1">
    <citation type="submission" date="2018-12" db="EMBL/GenBank/DDBJ databases">
        <title>Venturia inaequalis Genome Resource.</title>
        <authorList>
            <person name="Lichtner F.J."/>
        </authorList>
    </citation>
    <scope>NUCLEOTIDE SEQUENCE [LARGE SCALE GENOMIC DNA]</scope>
    <source>
        <strain evidence="2 3">120213</strain>
    </source>
</reference>
<keyword evidence="1" id="KW-0732">Signal</keyword>
<evidence type="ECO:0000313" key="3">
    <source>
        <dbReference type="Proteomes" id="UP000447873"/>
    </source>
</evidence>
<comment type="caution">
    <text evidence="2">The sequence shown here is derived from an EMBL/GenBank/DDBJ whole genome shotgun (WGS) entry which is preliminary data.</text>
</comment>
<sequence>MAFMNSPNSIMKLYLLAAAFSATISATVPPTVPVWTWCAIRNICQATIAGGNGPEFCVLNQLPRNFDWESVKQGTCNNDAGLWIGLLATCKHGFKVGYMPSFCLYNTLPEGFSWSGKDPGFILPKGFALMNGLTEPPGFCFEDWSPPVFTTSTPSITYPFSSNSTSITRHH</sequence>
<dbReference type="EMBL" id="WNWS01000141">
    <property type="protein sequence ID" value="KAE9978122.1"/>
    <property type="molecule type" value="Genomic_DNA"/>
</dbReference>
<evidence type="ECO:0000313" key="2">
    <source>
        <dbReference type="EMBL" id="KAE9978122.1"/>
    </source>
</evidence>
<accession>A0A8H3UVR8</accession>